<feature type="compositionally biased region" description="Basic and acidic residues" evidence="1">
    <location>
        <begin position="52"/>
        <end position="64"/>
    </location>
</feature>
<evidence type="ECO:0000313" key="2">
    <source>
        <dbReference type="EMBL" id="TWU39973.1"/>
    </source>
</evidence>
<name>A0A5C6DRQ0_9BACT</name>
<accession>A0A5C6DRQ0</accession>
<dbReference type="Proteomes" id="UP000315471">
    <property type="component" value="Unassembled WGS sequence"/>
</dbReference>
<reference evidence="2 3" key="1">
    <citation type="submission" date="2019-02" db="EMBL/GenBank/DDBJ databases">
        <title>Deep-cultivation of Planctomycetes and their phenomic and genomic characterization uncovers novel biology.</title>
        <authorList>
            <person name="Wiegand S."/>
            <person name="Jogler M."/>
            <person name="Boedeker C."/>
            <person name="Pinto D."/>
            <person name="Vollmers J."/>
            <person name="Rivas-Marin E."/>
            <person name="Kohn T."/>
            <person name="Peeters S.H."/>
            <person name="Heuer A."/>
            <person name="Rast P."/>
            <person name="Oberbeckmann S."/>
            <person name="Bunk B."/>
            <person name="Jeske O."/>
            <person name="Meyerdierks A."/>
            <person name="Storesund J.E."/>
            <person name="Kallscheuer N."/>
            <person name="Luecker S."/>
            <person name="Lage O.M."/>
            <person name="Pohl T."/>
            <person name="Merkel B.J."/>
            <person name="Hornburger P."/>
            <person name="Mueller R.-W."/>
            <person name="Bruemmer F."/>
            <person name="Labrenz M."/>
            <person name="Spormann A.M."/>
            <person name="Op Den Camp H."/>
            <person name="Overmann J."/>
            <person name="Amann R."/>
            <person name="Jetten M.S.M."/>
            <person name="Mascher T."/>
            <person name="Medema M.H."/>
            <person name="Devos D.P."/>
            <person name="Kaster A.-K."/>
            <person name="Ovreas L."/>
            <person name="Rohde M."/>
            <person name="Galperin M.Y."/>
            <person name="Jogler C."/>
        </authorList>
    </citation>
    <scope>NUCLEOTIDE SEQUENCE [LARGE SCALE GENOMIC DNA]</scope>
    <source>
        <strain evidence="2 3">Q31b</strain>
    </source>
</reference>
<keyword evidence="3" id="KW-1185">Reference proteome</keyword>
<gene>
    <name evidence="2" type="ORF">Q31b_32890</name>
</gene>
<comment type="caution">
    <text evidence="2">The sequence shown here is derived from an EMBL/GenBank/DDBJ whole genome shotgun (WGS) entry which is preliminary data.</text>
</comment>
<dbReference type="AlphaFoldDB" id="A0A5C6DRQ0"/>
<proteinExistence type="predicted"/>
<protein>
    <submittedName>
        <fullName evidence="2">Uncharacterized protein</fullName>
    </submittedName>
</protein>
<evidence type="ECO:0000256" key="1">
    <source>
        <dbReference type="SAM" id="MobiDB-lite"/>
    </source>
</evidence>
<organism evidence="2 3">
    <name type="scientific">Novipirellula aureliae</name>
    <dbReference type="NCBI Taxonomy" id="2527966"/>
    <lineage>
        <taxon>Bacteria</taxon>
        <taxon>Pseudomonadati</taxon>
        <taxon>Planctomycetota</taxon>
        <taxon>Planctomycetia</taxon>
        <taxon>Pirellulales</taxon>
        <taxon>Pirellulaceae</taxon>
        <taxon>Novipirellula</taxon>
    </lineage>
</organism>
<evidence type="ECO:0000313" key="3">
    <source>
        <dbReference type="Proteomes" id="UP000315471"/>
    </source>
</evidence>
<sequence>MKLRDIVAICLVGSAVMTNSAGAKEPVCIKSLLGEMVDRDGVSCYPESDFRLKQPSSYDRRSTSPEDSEGWLRNKNSNWNDTDSNFYSNRALQKN</sequence>
<dbReference type="EMBL" id="SJPY01000005">
    <property type="protein sequence ID" value="TWU39973.1"/>
    <property type="molecule type" value="Genomic_DNA"/>
</dbReference>
<feature type="region of interest" description="Disordered" evidence="1">
    <location>
        <begin position="52"/>
        <end position="78"/>
    </location>
</feature>